<keyword evidence="1" id="KW-1133">Transmembrane helix</keyword>
<dbReference type="OrthoDB" id="10564505at2759"/>
<dbReference type="Proteomes" id="UP000179807">
    <property type="component" value="Unassembled WGS sequence"/>
</dbReference>
<protein>
    <recommendedName>
        <fullName evidence="4">Transmembrane protein</fullName>
    </recommendedName>
</protein>
<dbReference type="EMBL" id="MLAK01001332">
    <property type="protein sequence ID" value="OHS94278.1"/>
    <property type="molecule type" value="Genomic_DNA"/>
</dbReference>
<sequence length="481" mass="54669">MDDLRIIGNLFKTSYVIIFTLVTTVFLLILDSDPPTFPLSDRYDPIDCFNILNSSIKVEKSRIKVNFTVTDFIQFPTEVAISMMHIDVNIGNLSFSYPIANFWDITSDLYHVSFCALQSVGGKIKASLYCHKNPIASTVGSTGFVEIYPVGWSRIQPSDFYVVDFRDVCVNQNRDIIFSSQPKTVFDHIQISETQNIKIIIDEDSSDTVQKRIGGNKEKIPNFLISSNSTKTSEILFDAIFPLVESLNIEKPDCYKILMYNSNRALENSLIPIFQNVEVIQSKCYSKLSILPSSGSFSPLVKPQQLTHFEYLAKQTEQILNMQSSTFENLKNLYLQSKSIFSDSKIKLIAIDSKVSKYKQELENSFPDYNITVLSDKVSLKLNAEIVSHSTVLICSEFQTILYSSFLDKQSTLVEVFPDELCCFSFKNRLKQKIASKIVTLNEKSKCACDKNDIKCYYSHENKDLNIDISLLINKIKSAIQ</sequence>
<organism evidence="2 3">
    <name type="scientific">Tritrichomonas foetus</name>
    <dbReference type="NCBI Taxonomy" id="1144522"/>
    <lineage>
        <taxon>Eukaryota</taxon>
        <taxon>Metamonada</taxon>
        <taxon>Parabasalia</taxon>
        <taxon>Tritrichomonadida</taxon>
        <taxon>Tritrichomonadidae</taxon>
        <taxon>Tritrichomonas</taxon>
    </lineage>
</organism>
<evidence type="ECO:0008006" key="4">
    <source>
        <dbReference type="Google" id="ProtNLM"/>
    </source>
</evidence>
<dbReference type="GeneID" id="94847404"/>
<feature type="transmembrane region" description="Helical" evidence="1">
    <location>
        <begin position="12"/>
        <end position="30"/>
    </location>
</feature>
<reference evidence="2" key="1">
    <citation type="submission" date="2016-10" db="EMBL/GenBank/DDBJ databases">
        <authorList>
            <person name="Benchimol M."/>
            <person name="Almeida L.G."/>
            <person name="Vasconcelos A.T."/>
            <person name="Perreira-Neves A."/>
            <person name="Rosa I.A."/>
            <person name="Tasca T."/>
            <person name="Bogo M.R."/>
            <person name="de Souza W."/>
        </authorList>
    </citation>
    <scope>NUCLEOTIDE SEQUENCE [LARGE SCALE GENOMIC DNA]</scope>
    <source>
        <strain evidence="2">K</strain>
    </source>
</reference>
<comment type="caution">
    <text evidence="2">The sequence shown here is derived from an EMBL/GenBank/DDBJ whole genome shotgun (WGS) entry which is preliminary data.</text>
</comment>
<keyword evidence="3" id="KW-1185">Reference proteome</keyword>
<proteinExistence type="predicted"/>
<gene>
    <name evidence="2" type="ORF">TRFO_39528</name>
</gene>
<evidence type="ECO:0000313" key="2">
    <source>
        <dbReference type="EMBL" id="OHS94278.1"/>
    </source>
</evidence>
<accession>A0A1J4J4K4</accession>
<keyword evidence="1" id="KW-0812">Transmembrane</keyword>
<dbReference type="RefSeq" id="XP_068347415.1">
    <property type="nucleotide sequence ID" value="XM_068512700.1"/>
</dbReference>
<evidence type="ECO:0000256" key="1">
    <source>
        <dbReference type="SAM" id="Phobius"/>
    </source>
</evidence>
<name>A0A1J4J4K4_9EUKA</name>
<keyword evidence="1" id="KW-0472">Membrane</keyword>
<evidence type="ECO:0000313" key="3">
    <source>
        <dbReference type="Proteomes" id="UP000179807"/>
    </source>
</evidence>
<dbReference type="VEuPathDB" id="TrichDB:TRFO_39528"/>
<dbReference type="AlphaFoldDB" id="A0A1J4J4K4"/>